<feature type="repeat" description="TPR" evidence="3">
    <location>
        <begin position="89"/>
        <end position="122"/>
    </location>
</feature>
<dbReference type="PANTHER" id="PTHR44943">
    <property type="entry name" value="CELLULOSE SYNTHASE OPERON PROTEIN C"/>
    <property type="match status" value="1"/>
</dbReference>
<keyword evidence="2 3" id="KW-0802">TPR repeat</keyword>
<organism evidence="4 5">
    <name type="scientific">Brevundimonas goettingensis</name>
    <dbReference type="NCBI Taxonomy" id="2774190"/>
    <lineage>
        <taxon>Bacteria</taxon>
        <taxon>Pseudomonadati</taxon>
        <taxon>Pseudomonadota</taxon>
        <taxon>Alphaproteobacteria</taxon>
        <taxon>Caulobacterales</taxon>
        <taxon>Caulobacteraceae</taxon>
        <taxon>Brevundimonas</taxon>
    </lineage>
</organism>
<evidence type="ECO:0000313" key="5">
    <source>
        <dbReference type="Proteomes" id="UP000663918"/>
    </source>
</evidence>
<evidence type="ECO:0000256" key="1">
    <source>
        <dbReference type="ARBA" id="ARBA00022737"/>
    </source>
</evidence>
<dbReference type="InterPro" id="IPR019734">
    <property type="entry name" value="TPR_rpt"/>
</dbReference>
<evidence type="ECO:0000256" key="2">
    <source>
        <dbReference type="ARBA" id="ARBA00022803"/>
    </source>
</evidence>
<dbReference type="SUPFAM" id="SSF48452">
    <property type="entry name" value="TPR-like"/>
    <property type="match status" value="1"/>
</dbReference>
<dbReference type="SUPFAM" id="SSF53756">
    <property type="entry name" value="UDP-Glycosyltransferase/glycogen phosphorylase"/>
    <property type="match status" value="1"/>
</dbReference>
<dbReference type="Proteomes" id="UP000663918">
    <property type="component" value="Chromosome"/>
</dbReference>
<feature type="repeat" description="TPR" evidence="3">
    <location>
        <begin position="191"/>
        <end position="224"/>
    </location>
</feature>
<dbReference type="Pfam" id="PF14559">
    <property type="entry name" value="TPR_19"/>
    <property type="match status" value="2"/>
</dbReference>
<dbReference type="KEGG" id="bgoe:IFJ75_10920"/>
<name>A0A975GUE0_9CAUL</name>
<protein>
    <submittedName>
        <fullName evidence="4">Tetratricopeptide repeat protein</fullName>
    </submittedName>
</protein>
<gene>
    <name evidence="4" type="ORF">IFJ75_10920</name>
</gene>
<dbReference type="InterPro" id="IPR011990">
    <property type="entry name" value="TPR-like_helical_dom_sf"/>
</dbReference>
<dbReference type="RefSeq" id="WP_207868103.1">
    <property type="nucleotide sequence ID" value="NZ_CP062222.1"/>
</dbReference>
<dbReference type="AlphaFoldDB" id="A0A975GUE0"/>
<dbReference type="PROSITE" id="PS50005">
    <property type="entry name" value="TPR"/>
    <property type="match status" value="3"/>
</dbReference>
<sequence length="604" mass="65548">MSVLAADPSAPQEEAHALMPVAQGGAGDAASPEAIRRLSKALAGDRTSIKAQKKAIETLKAALASVRMGDYAGGANRALHVLKTDERNALAWHVLAICREKSGHLSNALTAYEAALALHPENPDIAHDLGRLAQRLGHLEIAEKLLLKFLNANPGHIEGVNNLACVMRDQKRYDDAIELLREMIQIEPTDPTLWNTLGTVLSDQGQMAQSMTFFDESLRIDPTFAKARYNRANARQPLGDHEGALEDLDAAIPGAEGPYEAAMMVMAKALTLMGMGRLKEGFETYEIRLDPDLTEAMHVLVDCPRWDPKTEDVAGKRLLVVGEQGIADEMVFGTVLPDIVEAVGPTGKVFIAVEPRLVELYQRTFPTAVVGGHRAVRIEGRLTRFVPFMEEIAEQDGPDGGKADCWVPMASLAAVYRQDLSDFPDRDGYLVPDPAKVAHWKAELEKLGPGLKVGLHWKSSVLTGVRARYFSNFERWAPVLTAPGCVMVNLQCGDVSDDLAAAEAAGARIWTPPINLKDDLDDLAALSNALDLVIGPGIAGTNMAAASGARTWLIHAPDDWHLLATDRYPFYPRVRTFATGGFDGWPRAIAEVRAALDQVVKSGF</sequence>
<evidence type="ECO:0000313" key="4">
    <source>
        <dbReference type="EMBL" id="QTC89817.1"/>
    </source>
</evidence>
<feature type="repeat" description="TPR" evidence="3">
    <location>
        <begin position="157"/>
        <end position="190"/>
    </location>
</feature>
<dbReference type="PANTHER" id="PTHR44943:SF8">
    <property type="entry name" value="TPR REPEAT-CONTAINING PROTEIN MJ0263"/>
    <property type="match status" value="1"/>
</dbReference>
<proteinExistence type="predicted"/>
<keyword evidence="1" id="KW-0677">Repeat</keyword>
<dbReference type="SMART" id="SM00028">
    <property type="entry name" value="TPR"/>
    <property type="match status" value="5"/>
</dbReference>
<dbReference type="Gene3D" id="1.25.40.10">
    <property type="entry name" value="Tetratricopeptide repeat domain"/>
    <property type="match status" value="1"/>
</dbReference>
<reference evidence="4" key="1">
    <citation type="submission" date="2020-09" db="EMBL/GenBank/DDBJ databases">
        <title>Brevundimonas sp. LVF2 isolated from a puddle in Goettingen, Germany.</title>
        <authorList>
            <person name="Friedrich I."/>
            <person name="Klassen A."/>
            <person name="Hannes N."/>
            <person name="Schneider D."/>
            <person name="Hertel R."/>
            <person name="Daniel R."/>
        </authorList>
    </citation>
    <scope>NUCLEOTIDE SEQUENCE</scope>
    <source>
        <strain evidence="4">LVF2</strain>
    </source>
</reference>
<dbReference type="InterPro" id="IPR051685">
    <property type="entry name" value="Ycf3/AcsC/BcsC/TPR_MFPF"/>
</dbReference>
<evidence type="ECO:0000256" key="3">
    <source>
        <dbReference type="PROSITE-ProRule" id="PRU00339"/>
    </source>
</evidence>
<keyword evidence="5" id="KW-1185">Reference proteome</keyword>
<accession>A0A975GUE0</accession>
<dbReference type="EMBL" id="CP062222">
    <property type="protein sequence ID" value="QTC89817.1"/>
    <property type="molecule type" value="Genomic_DNA"/>
</dbReference>